<name>A0A448XL74_9PLAT</name>
<evidence type="ECO:0000313" key="2">
    <source>
        <dbReference type="Proteomes" id="UP000784294"/>
    </source>
</evidence>
<protein>
    <submittedName>
        <fullName evidence="1">Uncharacterized protein</fullName>
    </submittedName>
</protein>
<sequence>MTTAISAIEAAEREARRRRLENIMSRVKKPPLSHALANNEDCPIRCSDSIGNSQFLPVTGHKELNSPPCHSGDCDERADYFEDQHNVHCPFPSPLDRETLASSANFAIVDASTGRGACQYHSDCDGLMEENYESKPKKSSGELGMSQNSSTYVYIHEIEADSVKGLPSDTTIYSSSVASLNLSPVHPTEWQKSVPDAKTTGNGTEIKSIGSKYSRADLRSTLVRSMLASGRLSRKSQAVAILLKGFAETSQAAEDISIEGVSFAQAQVEAYRSRNCYSPGQGFSILIFTKLYIPFAELGGNKRA</sequence>
<organism evidence="1 2">
    <name type="scientific">Protopolystoma xenopodis</name>
    <dbReference type="NCBI Taxonomy" id="117903"/>
    <lineage>
        <taxon>Eukaryota</taxon>
        <taxon>Metazoa</taxon>
        <taxon>Spiralia</taxon>
        <taxon>Lophotrochozoa</taxon>
        <taxon>Platyhelminthes</taxon>
        <taxon>Monogenea</taxon>
        <taxon>Polyopisthocotylea</taxon>
        <taxon>Polystomatidea</taxon>
        <taxon>Polystomatidae</taxon>
        <taxon>Protopolystoma</taxon>
    </lineage>
</organism>
<dbReference type="Proteomes" id="UP000784294">
    <property type="component" value="Unassembled WGS sequence"/>
</dbReference>
<dbReference type="AlphaFoldDB" id="A0A448XL74"/>
<dbReference type="EMBL" id="CAAALY010260627">
    <property type="protein sequence ID" value="VEL39255.1"/>
    <property type="molecule type" value="Genomic_DNA"/>
</dbReference>
<proteinExistence type="predicted"/>
<comment type="caution">
    <text evidence="1">The sequence shown here is derived from an EMBL/GenBank/DDBJ whole genome shotgun (WGS) entry which is preliminary data.</text>
</comment>
<keyword evidence="2" id="KW-1185">Reference proteome</keyword>
<reference evidence="1" key="1">
    <citation type="submission" date="2018-11" db="EMBL/GenBank/DDBJ databases">
        <authorList>
            <consortium name="Pathogen Informatics"/>
        </authorList>
    </citation>
    <scope>NUCLEOTIDE SEQUENCE</scope>
</reference>
<evidence type="ECO:0000313" key="1">
    <source>
        <dbReference type="EMBL" id="VEL39255.1"/>
    </source>
</evidence>
<gene>
    <name evidence="1" type="ORF">PXEA_LOCUS32695</name>
</gene>
<accession>A0A448XL74</accession>